<dbReference type="PANTHER" id="PTHR11349">
    <property type="entry name" value="NUCLEOSIDE DIPHOSPHATE KINASE"/>
    <property type="match status" value="1"/>
</dbReference>
<evidence type="ECO:0000256" key="6">
    <source>
        <dbReference type="ARBA" id="ARBA00022777"/>
    </source>
</evidence>
<feature type="domain" description="Nucleoside diphosphate kinase-like" evidence="9">
    <location>
        <begin position="5"/>
        <end position="169"/>
    </location>
</feature>
<evidence type="ECO:0000313" key="10">
    <source>
        <dbReference type="EMBL" id="ABK16200.1"/>
    </source>
</evidence>
<dbReference type="InParanoid" id="A0LFJ8"/>
<dbReference type="EMBL" id="CP000478">
    <property type="protein sequence ID" value="ABK16200.1"/>
    <property type="molecule type" value="Genomic_DNA"/>
</dbReference>
<comment type="caution">
    <text evidence="7">Lacks conserved residue(s) required for the propagation of feature annotation.</text>
</comment>
<dbReference type="SUPFAM" id="SSF54919">
    <property type="entry name" value="Nucleoside diphosphate kinase, NDK"/>
    <property type="match status" value="1"/>
</dbReference>
<keyword evidence="6 10" id="KW-0418">Kinase</keyword>
<dbReference type="EC" id="2.7.4.6" evidence="3"/>
<dbReference type="FunCoup" id="A0LFJ8">
    <property type="interactions" value="519"/>
</dbReference>
<dbReference type="OrthoDB" id="9801161at2"/>
<dbReference type="GO" id="GO:0006228">
    <property type="term" value="P:UTP biosynthetic process"/>
    <property type="evidence" value="ECO:0007669"/>
    <property type="project" value="InterPro"/>
</dbReference>
<evidence type="ECO:0000256" key="8">
    <source>
        <dbReference type="RuleBase" id="RU004011"/>
    </source>
</evidence>
<dbReference type="GO" id="GO:0004550">
    <property type="term" value="F:nucleoside diphosphate kinase activity"/>
    <property type="evidence" value="ECO:0007669"/>
    <property type="project" value="UniProtKB-EC"/>
</dbReference>
<dbReference type="GO" id="GO:0006183">
    <property type="term" value="P:GTP biosynthetic process"/>
    <property type="evidence" value="ECO:0007669"/>
    <property type="project" value="InterPro"/>
</dbReference>
<dbReference type="InterPro" id="IPR001564">
    <property type="entry name" value="Nucleoside_diP_kinase"/>
</dbReference>
<dbReference type="InterPro" id="IPR036850">
    <property type="entry name" value="NDK-like_dom_sf"/>
</dbReference>
<evidence type="ECO:0000256" key="7">
    <source>
        <dbReference type="PROSITE-ProRule" id="PRU00706"/>
    </source>
</evidence>
<dbReference type="AlphaFoldDB" id="A0LFJ8"/>
<keyword evidence="4" id="KW-0597">Phosphoprotein</keyword>
<proteinExistence type="inferred from homology"/>
<evidence type="ECO:0000256" key="5">
    <source>
        <dbReference type="ARBA" id="ARBA00022679"/>
    </source>
</evidence>
<keyword evidence="5 10" id="KW-0808">Transferase</keyword>
<evidence type="ECO:0000256" key="1">
    <source>
        <dbReference type="ARBA" id="ARBA00001946"/>
    </source>
</evidence>
<gene>
    <name evidence="10" type="ordered locus">Sfum_0500</name>
</gene>
<dbReference type="KEGG" id="sfu:Sfum_0500"/>
<comment type="cofactor">
    <cofactor evidence="1">
        <name>Mg(2+)</name>
        <dbReference type="ChEBI" id="CHEBI:18420"/>
    </cofactor>
</comment>
<dbReference type="CDD" id="cd04413">
    <property type="entry name" value="NDPk_I"/>
    <property type="match status" value="1"/>
</dbReference>
<accession>A0LFJ8</accession>
<comment type="similarity">
    <text evidence="2 7 8">Belongs to the NDK family.</text>
</comment>
<sequence length="246" mass="27455">MRDDLQQTLVLIKPDALKNSLTGYVLSQFSEFHTGLTFAGTKVVHVTRMLAEEHYAEHRGKVFFPALIEMITGHLHYPGEPDKQRVIAIVYKGPDVIRKVREICGPTNPHVARDEKPGCVRSLGTVVALKDAQGNIVGDRMDNLIHASATPEEAEREIKLWFRPDDIPPAIRAFPTVHSEACFYYKDGRLFENYEPGTVCVLAPGDVAWESDLNTLKAFAEGIPTDSSLQGVVAKYLLNRKVSLSW</sequence>
<dbReference type="Proteomes" id="UP000001784">
    <property type="component" value="Chromosome"/>
</dbReference>
<name>A0LFJ8_SYNFM</name>
<evidence type="ECO:0000259" key="9">
    <source>
        <dbReference type="SMART" id="SM00562"/>
    </source>
</evidence>
<protein>
    <recommendedName>
        <fullName evidence="3">nucleoside-diphosphate kinase</fullName>
        <ecNumber evidence="3">2.7.4.6</ecNumber>
    </recommendedName>
</protein>
<dbReference type="Gene3D" id="3.30.70.141">
    <property type="entry name" value="Nucleoside diphosphate kinase-like domain"/>
    <property type="match status" value="1"/>
</dbReference>
<dbReference type="eggNOG" id="COG0105">
    <property type="taxonomic scope" value="Bacteria"/>
</dbReference>
<evidence type="ECO:0000313" key="11">
    <source>
        <dbReference type="Proteomes" id="UP000001784"/>
    </source>
</evidence>
<dbReference type="RefSeq" id="WP_011697373.1">
    <property type="nucleotide sequence ID" value="NC_008554.1"/>
</dbReference>
<evidence type="ECO:0000256" key="4">
    <source>
        <dbReference type="ARBA" id="ARBA00022553"/>
    </source>
</evidence>
<dbReference type="PROSITE" id="PS51374">
    <property type="entry name" value="NDPK_LIKE"/>
    <property type="match status" value="1"/>
</dbReference>
<evidence type="ECO:0000256" key="2">
    <source>
        <dbReference type="ARBA" id="ARBA00008142"/>
    </source>
</evidence>
<dbReference type="HOGENOM" id="CLU_1128612_0_0_7"/>
<evidence type="ECO:0000256" key="3">
    <source>
        <dbReference type="ARBA" id="ARBA00012966"/>
    </source>
</evidence>
<organism evidence="10 11">
    <name type="scientific">Syntrophobacter fumaroxidans (strain DSM 10017 / MPOB)</name>
    <dbReference type="NCBI Taxonomy" id="335543"/>
    <lineage>
        <taxon>Bacteria</taxon>
        <taxon>Pseudomonadati</taxon>
        <taxon>Thermodesulfobacteriota</taxon>
        <taxon>Syntrophobacteria</taxon>
        <taxon>Syntrophobacterales</taxon>
        <taxon>Syntrophobacteraceae</taxon>
        <taxon>Syntrophobacter</taxon>
    </lineage>
</organism>
<dbReference type="Pfam" id="PF00334">
    <property type="entry name" value="NDK"/>
    <property type="match status" value="1"/>
</dbReference>
<dbReference type="STRING" id="335543.Sfum_0500"/>
<reference evidence="10 11" key="1">
    <citation type="submission" date="2006-10" db="EMBL/GenBank/DDBJ databases">
        <title>Complete sequence of Syntrophobacter fumaroxidans MPOB.</title>
        <authorList>
            <consortium name="US DOE Joint Genome Institute"/>
            <person name="Copeland A."/>
            <person name="Lucas S."/>
            <person name="Lapidus A."/>
            <person name="Barry K."/>
            <person name="Detter J.C."/>
            <person name="Glavina del Rio T."/>
            <person name="Hammon N."/>
            <person name="Israni S."/>
            <person name="Pitluck S."/>
            <person name="Goltsman E.G."/>
            <person name="Martinez M."/>
            <person name="Schmutz J."/>
            <person name="Larimer F."/>
            <person name="Land M."/>
            <person name="Hauser L."/>
            <person name="Kyrpides N."/>
            <person name="Kim E."/>
            <person name="Boone D.R."/>
            <person name="Brockman F."/>
            <person name="Culley D."/>
            <person name="Ferry J."/>
            <person name="Gunsalus R."/>
            <person name="McInerney M.J."/>
            <person name="Morrison M."/>
            <person name="Plugge C."/>
            <person name="Rohlin L."/>
            <person name="Scholten J."/>
            <person name="Sieber J."/>
            <person name="Stams A.J.M."/>
            <person name="Worm P."/>
            <person name="Henstra A.M."/>
            <person name="Richardson P."/>
        </authorList>
    </citation>
    <scope>NUCLEOTIDE SEQUENCE [LARGE SCALE GENOMIC DNA]</scope>
    <source>
        <strain evidence="11">DSM 10017 / MPOB</strain>
    </source>
</reference>
<dbReference type="InterPro" id="IPR034907">
    <property type="entry name" value="NDK-like_dom"/>
</dbReference>
<dbReference type="SMART" id="SM00562">
    <property type="entry name" value="NDK"/>
    <property type="match status" value="1"/>
</dbReference>
<keyword evidence="11" id="KW-1185">Reference proteome</keyword>
<dbReference type="GO" id="GO:0006241">
    <property type="term" value="P:CTP biosynthetic process"/>
    <property type="evidence" value="ECO:0007669"/>
    <property type="project" value="InterPro"/>
</dbReference>
<dbReference type="PRINTS" id="PR01243">
    <property type="entry name" value="NUCDPKINASE"/>
</dbReference>